<reference evidence="4 5" key="1">
    <citation type="submission" date="2017-04" db="EMBL/GenBank/DDBJ databases">
        <title>Draft genome of the yeast Clavispora lusitaniae type strain CBS 6936.</title>
        <authorList>
            <person name="Durrens P."/>
            <person name="Klopp C."/>
            <person name="Biteau N."/>
            <person name="Fitton-Ouhabi V."/>
            <person name="Dementhon K."/>
            <person name="Accoceberry I."/>
            <person name="Sherman D.J."/>
            <person name="Noel T."/>
        </authorList>
    </citation>
    <scope>NUCLEOTIDE SEQUENCE [LARGE SCALE GENOMIC DNA]</scope>
    <source>
        <strain evidence="4 5">CBS 6936</strain>
    </source>
</reference>
<dbReference type="EMBL" id="LYUB02000011">
    <property type="protein sequence ID" value="OVF07739.1"/>
    <property type="molecule type" value="Genomic_DNA"/>
</dbReference>
<evidence type="ECO:0000256" key="1">
    <source>
        <dbReference type="ARBA" id="ARBA00004325"/>
    </source>
</evidence>
<dbReference type="Pfam" id="PF11022">
    <property type="entry name" value="ATP19"/>
    <property type="match status" value="1"/>
</dbReference>
<dbReference type="InterPro" id="IPR021278">
    <property type="entry name" value="ATP19"/>
</dbReference>
<dbReference type="AlphaFoldDB" id="A0AA91PY64"/>
<evidence type="ECO:0000256" key="2">
    <source>
        <dbReference type="ARBA" id="ARBA00023128"/>
    </source>
</evidence>
<comment type="caution">
    <text evidence="4">The sequence shown here is derived from an EMBL/GenBank/DDBJ whole genome shotgun (WGS) entry which is preliminary data.</text>
</comment>
<protein>
    <submittedName>
        <fullName evidence="4">F1F0 ATP synthase subunit</fullName>
    </submittedName>
</protein>
<dbReference type="KEGG" id="clus:A9F13_11g00759"/>
<evidence type="ECO:0000313" key="4">
    <source>
        <dbReference type="EMBL" id="OVF07739.1"/>
    </source>
</evidence>
<comment type="subcellular location">
    <subcellularLocation>
        <location evidence="1">Mitochondrion membrane</location>
    </subcellularLocation>
</comment>
<dbReference type="GO" id="GO:0031966">
    <property type="term" value="C:mitochondrial membrane"/>
    <property type="evidence" value="ECO:0007669"/>
    <property type="project" value="UniProtKB-SubCell"/>
</dbReference>
<proteinExistence type="predicted"/>
<evidence type="ECO:0000313" key="5">
    <source>
        <dbReference type="Proteomes" id="UP000195602"/>
    </source>
</evidence>
<organism evidence="4 5">
    <name type="scientific">Clavispora lusitaniae</name>
    <name type="common">Candida lusitaniae</name>
    <dbReference type="NCBI Taxonomy" id="36911"/>
    <lineage>
        <taxon>Eukaryota</taxon>
        <taxon>Fungi</taxon>
        <taxon>Dikarya</taxon>
        <taxon>Ascomycota</taxon>
        <taxon>Saccharomycotina</taxon>
        <taxon>Pichiomycetes</taxon>
        <taxon>Metschnikowiaceae</taxon>
        <taxon>Clavispora</taxon>
    </lineage>
</organism>
<accession>A0AA91PY64</accession>
<dbReference type="PANTHER" id="PTHR28074:SF1">
    <property type="entry name" value="ATP SYNTHASE SUBUNIT K, MITOCHONDRIAL"/>
    <property type="match status" value="1"/>
</dbReference>
<dbReference type="GO" id="GO:0015986">
    <property type="term" value="P:proton motive force-driven ATP synthesis"/>
    <property type="evidence" value="ECO:0007669"/>
    <property type="project" value="TreeGrafter"/>
</dbReference>
<keyword evidence="2" id="KW-0496">Mitochondrion</keyword>
<gene>
    <name evidence="4" type="ORF">A9F13_11g00759</name>
</gene>
<evidence type="ECO:0000256" key="3">
    <source>
        <dbReference type="ARBA" id="ARBA00023136"/>
    </source>
</evidence>
<name>A0AA91PY64_CLALS</name>
<dbReference type="Proteomes" id="UP000195602">
    <property type="component" value="Unassembled WGS sequence"/>
</dbReference>
<sequence>MVYRTAYIPDQLGSALSRLTHEKLTVESNFFSQSTTMGAAYTILGRSVQPHVLALATLGAVVFVAAPKPWGPPKPTHPAIGASSPEEEKFVKDFLAKHLEEKH</sequence>
<keyword evidence="3" id="KW-0472">Membrane</keyword>
<dbReference type="PANTHER" id="PTHR28074">
    <property type="entry name" value="ATP SYNTHASE SUBUNIT K, MITOCHONDRIAL"/>
    <property type="match status" value="1"/>
</dbReference>